<evidence type="ECO:0000256" key="7">
    <source>
        <dbReference type="PIRSR" id="PIRSR618044-1"/>
    </source>
</evidence>
<keyword evidence="12" id="KW-1185">Reference proteome</keyword>
<evidence type="ECO:0000259" key="10">
    <source>
        <dbReference type="Pfam" id="PF00768"/>
    </source>
</evidence>
<accession>A0A923LFT2</accession>
<dbReference type="InterPro" id="IPR012338">
    <property type="entry name" value="Beta-lactam/transpept-like"/>
</dbReference>
<dbReference type="PANTHER" id="PTHR21581:SF6">
    <property type="entry name" value="TRAFFICKING PROTEIN PARTICLE COMPLEX SUBUNIT 12"/>
    <property type="match status" value="1"/>
</dbReference>
<keyword evidence="4" id="KW-0133">Cell shape</keyword>
<keyword evidence="6" id="KW-0961">Cell wall biogenesis/degradation</keyword>
<feature type="active site" evidence="7">
    <location>
        <position position="125"/>
    </location>
</feature>
<dbReference type="Proteomes" id="UP000652477">
    <property type="component" value="Unassembled WGS sequence"/>
</dbReference>
<evidence type="ECO:0000256" key="2">
    <source>
        <dbReference type="ARBA" id="ARBA00022729"/>
    </source>
</evidence>
<sequence>MKCTDKSRNLRRRQRSRQRKKRIRRLLLCISLVVILVSAGVIGVLAYRDSQKNYTVEYERTAYNQKLFEGDMFAENLCVSDSDVALAGFTDNTSLHAAGLFDINEANVLYGYHLYEKLFPASTTKVMTAYVALKYGNLEDTVTVSEHAVDLEWDSSVCGLQAGDTLTLYDLLCGLLLQSGNDAGIAIAEHVSGSEEAFVSLMNEEAKKLGATGTNFTNPHGLQDENHYTTAYDLYLMFNATVQDERFVEILEKTTYSASITGGDGTVRTQEWTPTNYYALGEAKAPDGVRVLGGKTGTTDEAGSCLILYSEDIENRPYISIVMGADEKSILYDEMSALLARGIAD</sequence>
<dbReference type="AlphaFoldDB" id="A0A923LFT2"/>
<dbReference type="RefSeq" id="WP_186874467.1">
    <property type="nucleotide sequence ID" value="NZ_JACOPF010000001.1"/>
</dbReference>
<keyword evidence="11" id="KW-0121">Carboxypeptidase</keyword>
<evidence type="ECO:0000256" key="8">
    <source>
        <dbReference type="PIRSR" id="PIRSR618044-2"/>
    </source>
</evidence>
<name>A0A923LFT2_9FIRM</name>
<feature type="active site" evidence="7">
    <location>
        <position position="179"/>
    </location>
</feature>
<evidence type="ECO:0000256" key="9">
    <source>
        <dbReference type="RuleBase" id="RU004016"/>
    </source>
</evidence>
<keyword evidence="2" id="KW-0732">Signal</keyword>
<dbReference type="GO" id="GO:0009252">
    <property type="term" value="P:peptidoglycan biosynthetic process"/>
    <property type="evidence" value="ECO:0007669"/>
    <property type="project" value="UniProtKB-KW"/>
</dbReference>
<dbReference type="EMBL" id="JACOPF010000001">
    <property type="protein sequence ID" value="MBC5687806.1"/>
    <property type="molecule type" value="Genomic_DNA"/>
</dbReference>
<evidence type="ECO:0000313" key="11">
    <source>
        <dbReference type="EMBL" id="MBC5687806.1"/>
    </source>
</evidence>
<dbReference type="GO" id="GO:0071555">
    <property type="term" value="P:cell wall organization"/>
    <property type="evidence" value="ECO:0007669"/>
    <property type="project" value="UniProtKB-KW"/>
</dbReference>
<comment type="caution">
    <text evidence="11">The sequence shown here is derived from an EMBL/GenBank/DDBJ whole genome shotgun (WGS) entry which is preliminary data.</text>
</comment>
<evidence type="ECO:0000256" key="1">
    <source>
        <dbReference type="ARBA" id="ARBA00007164"/>
    </source>
</evidence>
<evidence type="ECO:0000256" key="6">
    <source>
        <dbReference type="ARBA" id="ARBA00023316"/>
    </source>
</evidence>
<organism evidence="11 12">
    <name type="scientific">Mediterraneibacter hominis</name>
    <dbReference type="NCBI Taxonomy" id="2763054"/>
    <lineage>
        <taxon>Bacteria</taxon>
        <taxon>Bacillati</taxon>
        <taxon>Bacillota</taxon>
        <taxon>Clostridia</taxon>
        <taxon>Lachnospirales</taxon>
        <taxon>Lachnospiraceae</taxon>
        <taxon>Mediterraneibacter</taxon>
    </lineage>
</organism>
<protein>
    <submittedName>
        <fullName evidence="11">D-alanyl-D-alanine carboxypeptidase</fullName>
    </submittedName>
</protein>
<proteinExistence type="inferred from homology"/>
<keyword evidence="3" id="KW-0378">Hydrolase</keyword>
<evidence type="ECO:0000313" key="12">
    <source>
        <dbReference type="Proteomes" id="UP000652477"/>
    </source>
</evidence>
<comment type="similarity">
    <text evidence="1 9">Belongs to the peptidase S11 family.</text>
</comment>
<evidence type="ECO:0000256" key="4">
    <source>
        <dbReference type="ARBA" id="ARBA00022960"/>
    </source>
</evidence>
<gene>
    <name evidence="11" type="ORF">H8S37_02490</name>
</gene>
<evidence type="ECO:0000256" key="5">
    <source>
        <dbReference type="ARBA" id="ARBA00022984"/>
    </source>
</evidence>
<dbReference type="Pfam" id="PF00768">
    <property type="entry name" value="Peptidase_S11"/>
    <property type="match status" value="1"/>
</dbReference>
<keyword evidence="5" id="KW-0573">Peptidoglycan synthesis</keyword>
<dbReference type="InterPro" id="IPR001967">
    <property type="entry name" value="Peptidase_S11_N"/>
</dbReference>
<dbReference type="GO" id="GO:0006508">
    <property type="term" value="P:proteolysis"/>
    <property type="evidence" value="ECO:0007669"/>
    <property type="project" value="InterPro"/>
</dbReference>
<feature type="domain" description="Peptidase S11 D-alanyl-D-alanine carboxypeptidase A N-terminal" evidence="10">
    <location>
        <begin position="97"/>
        <end position="326"/>
    </location>
</feature>
<dbReference type="InterPro" id="IPR018044">
    <property type="entry name" value="Peptidase_S11"/>
</dbReference>
<keyword evidence="11" id="KW-0645">Protease</keyword>
<dbReference type="SUPFAM" id="SSF56601">
    <property type="entry name" value="beta-lactamase/transpeptidase-like"/>
    <property type="match status" value="1"/>
</dbReference>
<feature type="binding site" evidence="8">
    <location>
        <position position="295"/>
    </location>
    <ligand>
        <name>substrate</name>
    </ligand>
</feature>
<dbReference type="PRINTS" id="PR00725">
    <property type="entry name" value="DADACBPTASE1"/>
</dbReference>
<feature type="active site" description="Acyl-ester intermediate" evidence="7">
    <location>
        <position position="122"/>
    </location>
</feature>
<dbReference type="Gene3D" id="3.40.710.10">
    <property type="entry name" value="DD-peptidase/beta-lactamase superfamily"/>
    <property type="match status" value="1"/>
</dbReference>
<dbReference type="GO" id="GO:0009002">
    <property type="term" value="F:serine-type D-Ala-D-Ala carboxypeptidase activity"/>
    <property type="evidence" value="ECO:0007669"/>
    <property type="project" value="InterPro"/>
</dbReference>
<dbReference type="PANTHER" id="PTHR21581">
    <property type="entry name" value="D-ALANYL-D-ALANINE CARBOXYPEPTIDASE"/>
    <property type="match status" value="1"/>
</dbReference>
<dbReference type="GO" id="GO:0008360">
    <property type="term" value="P:regulation of cell shape"/>
    <property type="evidence" value="ECO:0007669"/>
    <property type="project" value="UniProtKB-KW"/>
</dbReference>
<evidence type="ECO:0000256" key="3">
    <source>
        <dbReference type="ARBA" id="ARBA00022801"/>
    </source>
</evidence>
<reference evidence="11" key="1">
    <citation type="submission" date="2020-08" db="EMBL/GenBank/DDBJ databases">
        <title>Genome public.</title>
        <authorList>
            <person name="Liu C."/>
            <person name="Sun Q."/>
        </authorList>
    </citation>
    <scope>NUCLEOTIDE SEQUENCE</scope>
    <source>
        <strain evidence="11">NSJ-55</strain>
    </source>
</reference>